<dbReference type="PRINTS" id="PR00344">
    <property type="entry name" value="BCTRLSENSOR"/>
</dbReference>
<proteinExistence type="predicted"/>
<dbReference type="PROSITE" id="PS50109">
    <property type="entry name" value="HIS_KIN"/>
    <property type="match status" value="1"/>
</dbReference>
<evidence type="ECO:0000256" key="15">
    <source>
        <dbReference type="SAM" id="Phobius"/>
    </source>
</evidence>
<dbReference type="Pfam" id="PF02518">
    <property type="entry name" value="HATPase_c"/>
    <property type="match status" value="1"/>
</dbReference>
<dbReference type="Gene3D" id="3.30.565.10">
    <property type="entry name" value="Histidine kinase-like ATPase, C-terminal domain"/>
    <property type="match status" value="1"/>
</dbReference>
<comment type="catalytic activity">
    <reaction evidence="1">
        <text>ATP + protein L-histidine = ADP + protein N-phospho-L-histidine.</text>
        <dbReference type="EC" id="2.7.13.3"/>
    </reaction>
</comment>
<evidence type="ECO:0000313" key="19">
    <source>
        <dbReference type="Proteomes" id="UP001367771"/>
    </source>
</evidence>
<evidence type="ECO:0000256" key="11">
    <source>
        <dbReference type="ARBA" id="ARBA00022840"/>
    </source>
</evidence>
<dbReference type="Proteomes" id="UP001367771">
    <property type="component" value="Unassembled WGS sequence"/>
</dbReference>
<evidence type="ECO:0000256" key="2">
    <source>
        <dbReference type="ARBA" id="ARBA00004429"/>
    </source>
</evidence>
<dbReference type="InterPro" id="IPR003661">
    <property type="entry name" value="HisK_dim/P_dom"/>
</dbReference>
<evidence type="ECO:0000259" key="16">
    <source>
        <dbReference type="PROSITE" id="PS50109"/>
    </source>
</evidence>
<evidence type="ECO:0000256" key="4">
    <source>
        <dbReference type="ARBA" id="ARBA00022475"/>
    </source>
</evidence>
<evidence type="ECO:0000256" key="10">
    <source>
        <dbReference type="ARBA" id="ARBA00022777"/>
    </source>
</evidence>
<name>A0ABU8H3H0_9SPHN</name>
<keyword evidence="10" id="KW-0418">Kinase</keyword>
<dbReference type="EC" id="2.7.13.3" evidence="3"/>
<sequence>MSSSADRAAPARSIAQSIFALVIASVLVATAVFFVVTFNGPPPRDAPQSLSSIARTLRTGRLPRDGDRPWRLSIATTPPVADERWHADPRLAAALAGELGVARADVVALARAEGQAPGPGDALFGDYRLASRIGDRWRRLDSVEPPLLRRWHWVTLASMLVAILLLAIPAWWLANAISQPLRRLAAAADQARAGAHLPALPDSGSREVRELARAVATMHARLAGHAEGRTTMLAAIAHDLGTPLARLAFWIEQLPDHARNRAAADIDEMRAMIRTALVFARDDSEAQAQDRLDLGSLLDSLADDMQVAGMPVTLDPGPRAVIRGDSAALRRLFGNLIDNAIRYGGSAAIGWRVDPGMVEVTIDDRGAGIDAATVERLFEPFVRGDPSRNRATGGTGLGLAIVRAIAARHGGGATLENGPTGGRARVTLPLA</sequence>
<dbReference type="EMBL" id="JBBBDM010000003">
    <property type="protein sequence ID" value="MEI5687537.1"/>
    <property type="molecule type" value="Genomic_DNA"/>
</dbReference>
<keyword evidence="7" id="KW-0808">Transferase</keyword>
<dbReference type="SMART" id="SM00387">
    <property type="entry name" value="HATPase_c"/>
    <property type="match status" value="1"/>
</dbReference>
<evidence type="ECO:0000259" key="17">
    <source>
        <dbReference type="PROSITE" id="PS50885"/>
    </source>
</evidence>
<dbReference type="SMART" id="SM00304">
    <property type="entry name" value="HAMP"/>
    <property type="match status" value="1"/>
</dbReference>
<evidence type="ECO:0000256" key="13">
    <source>
        <dbReference type="ARBA" id="ARBA00023012"/>
    </source>
</evidence>
<dbReference type="InterPro" id="IPR005467">
    <property type="entry name" value="His_kinase_dom"/>
</dbReference>
<dbReference type="InterPro" id="IPR004358">
    <property type="entry name" value="Sig_transdc_His_kin-like_C"/>
</dbReference>
<dbReference type="GO" id="GO:0005524">
    <property type="term" value="F:ATP binding"/>
    <property type="evidence" value="ECO:0007669"/>
    <property type="project" value="UniProtKB-KW"/>
</dbReference>
<evidence type="ECO:0000256" key="6">
    <source>
        <dbReference type="ARBA" id="ARBA00022553"/>
    </source>
</evidence>
<evidence type="ECO:0000313" key="18">
    <source>
        <dbReference type="EMBL" id="MEI5687537.1"/>
    </source>
</evidence>
<dbReference type="InterPro" id="IPR036097">
    <property type="entry name" value="HisK_dim/P_sf"/>
</dbReference>
<dbReference type="RefSeq" id="WP_336545264.1">
    <property type="nucleotide sequence ID" value="NZ_JBBBDM010000003.1"/>
</dbReference>
<evidence type="ECO:0000256" key="9">
    <source>
        <dbReference type="ARBA" id="ARBA00022741"/>
    </source>
</evidence>
<dbReference type="SUPFAM" id="SSF55874">
    <property type="entry name" value="ATPase domain of HSP90 chaperone/DNA topoisomerase II/histidine kinase"/>
    <property type="match status" value="1"/>
</dbReference>
<evidence type="ECO:0000256" key="14">
    <source>
        <dbReference type="ARBA" id="ARBA00023136"/>
    </source>
</evidence>
<feature type="transmembrane region" description="Helical" evidence="15">
    <location>
        <begin position="151"/>
        <end position="174"/>
    </location>
</feature>
<dbReference type="InterPro" id="IPR003660">
    <property type="entry name" value="HAMP_dom"/>
</dbReference>
<keyword evidence="13" id="KW-0902">Two-component regulatory system</keyword>
<evidence type="ECO:0000256" key="12">
    <source>
        <dbReference type="ARBA" id="ARBA00022989"/>
    </source>
</evidence>
<keyword evidence="8 15" id="KW-0812">Transmembrane</keyword>
<dbReference type="Pfam" id="PF00672">
    <property type="entry name" value="HAMP"/>
    <property type="match status" value="1"/>
</dbReference>
<keyword evidence="14 15" id="KW-0472">Membrane</keyword>
<comment type="subcellular location">
    <subcellularLocation>
        <location evidence="2">Cell inner membrane</location>
        <topology evidence="2">Multi-pass membrane protein</topology>
    </subcellularLocation>
</comment>
<keyword evidence="5" id="KW-0997">Cell inner membrane</keyword>
<dbReference type="CDD" id="cd00075">
    <property type="entry name" value="HATPase"/>
    <property type="match status" value="1"/>
</dbReference>
<evidence type="ECO:0000256" key="7">
    <source>
        <dbReference type="ARBA" id="ARBA00022679"/>
    </source>
</evidence>
<organism evidence="18 19">
    <name type="scientific">Sphingomonas kyungheensis</name>
    <dbReference type="NCBI Taxonomy" id="1069987"/>
    <lineage>
        <taxon>Bacteria</taxon>
        <taxon>Pseudomonadati</taxon>
        <taxon>Pseudomonadota</taxon>
        <taxon>Alphaproteobacteria</taxon>
        <taxon>Sphingomonadales</taxon>
        <taxon>Sphingomonadaceae</taxon>
        <taxon>Sphingomonas</taxon>
    </lineage>
</organism>
<keyword evidence="19" id="KW-1185">Reference proteome</keyword>
<dbReference type="PANTHER" id="PTHR44936:SF5">
    <property type="entry name" value="SENSOR HISTIDINE KINASE ENVZ"/>
    <property type="match status" value="1"/>
</dbReference>
<evidence type="ECO:0000256" key="1">
    <source>
        <dbReference type="ARBA" id="ARBA00000085"/>
    </source>
</evidence>
<evidence type="ECO:0000256" key="5">
    <source>
        <dbReference type="ARBA" id="ARBA00022519"/>
    </source>
</evidence>
<keyword evidence="9" id="KW-0547">Nucleotide-binding</keyword>
<dbReference type="SMART" id="SM00388">
    <property type="entry name" value="HisKA"/>
    <property type="match status" value="1"/>
</dbReference>
<dbReference type="InterPro" id="IPR003594">
    <property type="entry name" value="HATPase_dom"/>
</dbReference>
<evidence type="ECO:0000256" key="3">
    <source>
        <dbReference type="ARBA" id="ARBA00012438"/>
    </source>
</evidence>
<dbReference type="InterPro" id="IPR036890">
    <property type="entry name" value="HATPase_C_sf"/>
</dbReference>
<protein>
    <recommendedName>
        <fullName evidence="3">histidine kinase</fullName>
        <ecNumber evidence="3">2.7.13.3</ecNumber>
    </recommendedName>
</protein>
<keyword evidence="4" id="KW-1003">Cell membrane</keyword>
<comment type="caution">
    <text evidence="18">The sequence shown here is derived from an EMBL/GenBank/DDBJ whole genome shotgun (WGS) entry which is preliminary data.</text>
</comment>
<dbReference type="Gene3D" id="1.10.287.130">
    <property type="match status" value="1"/>
</dbReference>
<accession>A0ABU8H3H0</accession>
<keyword evidence="6" id="KW-0597">Phosphoprotein</keyword>
<feature type="transmembrane region" description="Helical" evidence="15">
    <location>
        <begin position="18"/>
        <end position="38"/>
    </location>
</feature>
<evidence type="ECO:0000256" key="8">
    <source>
        <dbReference type="ARBA" id="ARBA00022692"/>
    </source>
</evidence>
<dbReference type="PROSITE" id="PS50885">
    <property type="entry name" value="HAMP"/>
    <property type="match status" value="1"/>
</dbReference>
<dbReference type="PANTHER" id="PTHR44936">
    <property type="entry name" value="SENSOR PROTEIN CREC"/>
    <property type="match status" value="1"/>
</dbReference>
<dbReference type="SUPFAM" id="SSF47384">
    <property type="entry name" value="Homodimeric domain of signal transducing histidine kinase"/>
    <property type="match status" value="1"/>
</dbReference>
<dbReference type="InterPro" id="IPR050980">
    <property type="entry name" value="2C_sensor_his_kinase"/>
</dbReference>
<feature type="domain" description="Histidine kinase" evidence="16">
    <location>
        <begin position="235"/>
        <end position="431"/>
    </location>
</feature>
<dbReference type="CDD" id="cd00082">
    <property type="entry name" value="HisKA"/>
    <property type="match status" value="1"/>
</dbReference>
<reference evidence="18 19" key="1">
    <citation type="journal article" date="2013" name="Int. J. Syst. Evol. Microbiol.">
        <title>Sphingomonas kyungheensis sp. nov., a bacterium with ginsenoside-converting activity isolated from soil of a ginseng field.</title>
        <authorList>
            <person name="Son H.M."/>
            <person name="Yang J.E."/>
            <person name="Park Y."/>
            <person name="Han C.K."/>
            <person name="Kim S.G."/>
            <person name="Kook M."/>
            <person name="Yi T.H."/>
        </authorList>
    </citation>
    <scope>NUCLEOTIDE SEQUENCE [LARGE SCALE GENOMIC DNA]</scope>
    <source>
        <strain evidence="18 19">LMG 26582</strain>
    </source>
</reference>
<keyword evidence="11 18" id="KW-0067">ATP-binding</keyword>
<keyword evidence="12 15" id="KW-1133">Transmembrane helix</keyword>
<gene>
    <name evidence="18" type="ORF">V8201_10660</name>
</gene>
<feature type="domain" description="HAMP" evidence="17">
    <location>
        <begin position="175"/>
        <end position="227"/>
    </location>
</feature>